<sequence>MRLRAGVSEVPDSDEEPLTSSPVPFVDGANESPGASPQSRPQDKDELHHVTGSHHASISNHSLPISEQESEPLGPSLSASIGDIASHQKPANSQPDNAPAHHDTNTSSNAGPSQILHPSGSSNGTIESAQQLRNPTDGPPVPVPNDGSVRNVDDASSMEVADVAIASPGADARECSPSTPTHSAVRSLVHSSPCKVVPELTPRASPAAVVARGSTAPRETHPPPNTHVQHVANSGTSSRRSHSGPAILQHLLSARDSMSESPTETSPVVHGRITTLDEGTVDTVVEDSSHEQEAADNVEMRSHVCGLAREKLTFTAKQLTLDQEPHLVHADEEKSKPPGFKTGTIGGAGRTELDTSLNSPSGNAVTAIPTNQDGCIIQNNQHAEAYPETRTSLLPDTLIQHNSDKGTSSSGNTQLEPDAQTIATSRREKPTSPAKASTPRNTTQENLLAELKAKKAALLTSLVNLPAMQSLIDEDDVPSSPTSSQASNTEPTDADVMAAANKIVKKHIKLLHEYNEIKDVGQGLMGLIADQRGVRIVEVQDEFGIDSKD</sequence>
<evidence type="ECO:0000256" key="2">
    <source>
        <dbReference type="ARBA" id="ARBA00022763"/>
    </source>
</evidence>
<feature type="region of interest" description="Disordered" evidence="4">
    <location>
        <begin position="198"/>
        <end position="243"/>
    </location>
</feature>
<evidence type="ECO:0000256" key="1">
    <source>
        <dbReference type="ARBA" id="ARBA00008060"/>
    </source>
</evidence>
<feature type="compositionally biased region" description="Polar residues" evidence="4">
    <location>
        <begin position="434"/>
        <end position="443"/>
    </location>
</feature>
<dbReference type="GO" id="GO:0000709">
    <property type="term" value="P:meiotic joint molecule formation"/>
    <property type="evidence" value="ECO:0007669"/>
    <property type="project" value="TreeGrafter"/>
</dbReference>
<protein>
    <recommendedName>
        <fullName evidence="7">Swi5-domain-containing protein</fullName>
    </recommendedName>
</protein>
<feature type="compositionally biased region" description="Polar residues" evidence="4">
    <location>
        <begin position="479"/>
        <end position="491"/>
    </location>
</feature>
<evidence type="ECO:0000256" key="4">
    <source>
        <dbReference type="SAM" id="MobiDB-lite"/>
    </source>
</evidence>
<dbReference type="InterPro" id="IPR010760">
    <property type="entry name" value="DNA-repair_Swi5"/>
</dbReference>
<feature type="compositionally biased region" description="Polar residues" evidence="4">
    <location>
        <begin position="399"/>
        <end position="415"/>
    </location>
</feature>
<keyword evidence="6" id="KW-1185">Reference proteome</keyword>
<dbReference type="OrthoDB" id="255837at2759"/>
<evidence type="ECO:0000313" key="5">
    <source>
        <dbReference type="EMBL" id="KAF2731205.1"/>
    </source>
</evidence>
<feature type="region of interest" description="Disordered" evidence="4">
    <location>
        <begin position="329"/>
        <end position="361"/>
    </location>
</feature>
<comment type="caution">
    <text evidence="5">The sequence shown here is derived from an EMBL/GenBank/DDBJ whole genome shotgun (WGS) entry which is preliminary data.</text>
</comment>
<evidence type="ECO:0008006" key="7">
    <source>
        <dbReference type="Google" id="ProtNLM"/>
    </source>
</evidence>
<feature type="region of interest" description="Disordered" evidence="4">
    <location>
        <begin position="1"/>
        <end position="157"/>
    </location>
</feature>
<dbReference type="Gene3D" id="1.20.5.170">
    <property type="match status" value="1"/>
</dbReference>
<feature type="compositionally biased region" description="Polar residues" evidence="4">
    <location>
        <begin position="54"/>
        <end position="67"/>
    </location>
</feature>
<dbReference type="GO" id="GO:0010772">
    <property type="term" value="P:meiotic DNA recombinase assembly involved in reciprocal meiotic recombination"/>
    <property type="evidence" value="ECO:0007669"/>
    <property type="project" value="TreeGrafter"/>
</dbReference>
<dbReference type="Proteomes" id="UP000799444">
    <property type="component" value="Unassembled WGS sequence"/>
</dbReference>
<evidence type="ECO:0000256" key="3">
    <source>
        <dbReference type="ARBA" id="ARBA00023204"/>
    </source>
</evidence>
<gene>
    <name evidence="5" type="ORF">EJ04DRAFT_514716</name>
</gene>
<accession>A0A9P4V0G2</accession>
<proteinExistence type="inferred from homology"/>
<feature type="compositionally biased region" description="Polar residues" evidence="4">
    <location>
        <begin position="226"/>
        <end position="238"/>
    </location>
</feature>
<dbReference type="Pfam" id="PF07061">
    <property type="entry name" value="Swi5"/>
    <property type="match status" value="1"/>
</dbReference>
<name>A0A9P4V0G2_9PLEO</name>
<keyword evidence="3" id="KW-0234">DNA repair</keyword>
<dbReference type="GO" id="GO:0032798">
    <property type="term" value="C:Swi5-Sfr1 complex"/>
    <property type="evidence" value="ECO:0007669"/>
    <property type="project" value="TreeGrafter"/>
</dbReference>
<evidence type="ECO:0000313" key="6">
    <source>
        <dbReference type="Proteomes" id="UP000799444"/>
    </source>
</evidence>
<feature type="region of interest" description="Disordered" evidence="4">
    <location>
        <begin position="473"/>
        <end position="493"/>
    </location>
</feature>
<dbReference type="PANTHER" id="PTHR28529">
    <property type="entry name" value="DNA REPAIR PROTEIN SWI5 HOMOLOG"/>
    <property type="match status" value="1"/>
</dbReference>
<organism evidence="5 6">
    <name type="scientific">Polyplosphaeria fusca</name>
    <dbReference type="NCBI Taxonomy" id="682080"/>
    <lineage>
        <taxon>Eukaryota</taxon>
        <taxon>Fungi</taxon>
        <taxon>Dikarya</taxon>
        <taxon>Ascomycota</taxon>
        <taxon>Pezizomycotina</taxon>
        <taxon>Dothideomycetes</taxon>
        <taxon>Pleosporomycetidae</taxon>
        <taxon>Pleosporales</taxon>
        <taxon>Tetraplosphaeriaceae</taxon>
        <taxon>Polyplosphaeria</taxon>
    </lineage>
</organism>
<comment type="similarity">
    <text evidence="1">Belongs to the SWI5/SAE3 family.</text>
</comment>
<dbReference type="GO" id="GO:0034974">
    <property type="term" value="C:Swi5-Swi2 complex"/>
    <property type="evidence" value="ECO:0007669"/>
    <property type="project" value="TreeGrafter"/>
</dbReference>
<reference evidence="5" key="1">
    <citation type="journal article" date="2020" name="Stud. Mycol.">
        <title>101 Dothideomycetes genomes: a test case for predicting lifestyles and emergence of pathogens.</title>
        <authorList>
            <person name="Haridas S."/>
            <person name="Albert R."/>
            <person name="Binder M."/>
            <person name="Bloem J."/>
            <person name="Labutti K."/>
            <person name="Salamov A."/>
            <person name="Andreopoulos B."/>
            <person name="Baker S."/>
            <person name="Barry K."/>
            <person name="Bills G."/>
            <person name="Bluhm B."/>
            <person name="Cannon C."/>
            <person name="Castanera R."/>
            <person name="Culley D."/>
            <person name="Daum C."/>
            <person name="Ezra D."/>
            <person name="Gonzalez J."/>
            <person name="Henrissat B."/>
            <person name="Kuo A."/>
            <person name="Liang C."/>
            <person name="Lipzen A."/>
            <person name="Lutzoni F."/>
            <person name="Magnuson J."/>
            <person name="Mondo S."/>
            <person name="Nolan M."/>
            <person name="Ohm R."/>
            <person name="Pangilinan J."/>
            <person name="Park H.-J."/>
            <person name="Ramirez L."/>
            <person name="Alfaro M."/>
            <person name="Sun H."/>
            <person name="Tritt A."/>
            <person name="Yoshinaga Y."/>
            <person name="Zwiers L.-H."/>
            <person name="Turgeon B."/>
            <person name="Goodwin S."/>
            <person name="Spatafora J."/>
            <person name="Crous P."/>
            <person name="Grigoriev I."/>
        </authorList>
    </citation>
    <scope>NUCLEOTIDE SEQUENCE</scope>
    <source>
        <strain evidence="5">CBS 125425</strain>
    </source>
</reference>
<dbReference type="PANTHER" id="PTHR28529:SF2">
    <property type="entry name" value="DNA REPAIR PROTEIN SWI5 HOMOLOG"/>
    <property type="match status" value="1"/>
</dbReference>
<keyword evidence="2" id="KW-0227">DNA damage</keyword>
<feature type="region of interest" description="Disordered" evidence="4">
    <location>
        <begin position="399"/>
        <end position="443"/>
    </location>
</feature>
<dbReference type="AlphaFoldDB" id="A0A9P4V0G2"/>
<dbReference type="EMBL" id="ML996200">
    <property type="protein sequence ID" value="KAF2731205.1"/>
    <property type="molecule type" value="Genomic_DNA"/>
</dbReference>
<feature type="compositionally biased region" description="Polar residues" evidence="4">
    <location>
        <begin position="119"/>
        <end position="134"/>
    </location>
</feature>